<name>A0ABS1C9N8_9FIRM</name>
<dbReference type="Proteomes" id="UP000823123">
    <property type="component" value="Unassembled WGS sequence"/>
</dbReference>
<protein>
    <submittedName>
        <fullName evidence="1">Uncharacterized protein</fullName>
    </submittedName>
</protein>
<accession>A0ABS1C9N8</accession>
<organism evidence="1 2">
    <name type="scientific">Parvimonas parva</name>
    <dbReference type="NCBI Taxonomy" id="2769485"/>
    <lineage>
        <taxon>Bacteria</taxon>
        <taxon>Bacillati</taxon>
        <taxon>Bacillota</taxon>
        <taxon>Tissierellia</taxon>
        <taxon>Tissierellales</taxon>
        <taxon>Peptoniphilaceae</taxon>
        <taxon>Parvimonas</taxon>
    </lineage>
</organism>
<evidence type="ECO:0000313" key="2">
    <source>
        <dbReference type="Proteomes" id="UP000823123"/>
    </source>
</evidence>
<evidence type="ECO:0000313" key="1">
    <source>
        <dbReference type="EMBL" id="MBK1468822.1"/>
    </source>
</evidence>
<sequence length="142" mass="17006">MFEKKDRKNIIERYESEKYIINKTKNTNNIKKRSISIYEENLEKLISINNYKEFNMIKNGFEIPNFKKTLGYIFDNFDYDLKIESIINTCQNSKMITLYLDNDTIKNIEHFANINNIFKGAKNININLACNYIIKYFSIKEN</sequence>
<keyword evidence="2" id="KW-1185">Reference proteome</keyword>
<comment type="caution">
    <text evidence="1">The sequence shown here is derived from an EMBL/GenBank/DDBJ whole genome shotgun (WGS) entry which is preliminary data.</text>
</comment>
<dbReference type="RefSeq" id="WP_201275722.1">
    <property type="nucleotide sequence ID" value="NZ_JACVDA010000014.1"/>
</dbReference>
<proteinExistence type="predicted"/>
<reference evidence="1 2" key="1">
    <citation type="submission" date="2020-09" db="EMBL/GenBank/DDBJ databases">
        <title>Parvimonas S3374 sp. nov.</title>
        <authorList>
            <person name="Buhl M."/>
        </authorList>
    </citation>
    <scope>NUCLEOTIDE SEQUENCE [LARGE SCALE GENOMIC DNA]</scope>
    <source>
        <strain evidence="1 2">S3374</strain>
    </source>
</reference>
<dbReference type="EMBL" id="JACVDA010000014">
    <property type="protein sequence ID" value="MBK1468822.1"/>
    <property type="molecule type" value="Genomic_DNA"/>
</dbReference>
<gene>
    <name evidence="1" type="ORF">IBJ83_05765</name>
</gene>